<sequence>MQLKEKFVDLLDGTLMFPADARVEMEDDALSSSSGSGERSEPAHVANFSHNQLLQRTSVQNLEQMFPAEQILDVPSHSHYHTEQSPRYLTASVQDYLLRNEDPSSIAANAQQSLADLLLRMVPAEIPFPEILRRTCFGILEVQQKLKVQNASSKSQLTTTRVDDVETAMPLNSNTLRETKTFLSNSDCGEETGCKEIQHSDSSPGRSKPQLFKWSQSRISPTIQPEVVLKQRLDMKQNIILGGKLRESSYSG</sequence>
<protein>
    <submittedName>
        <fullName evidence="4">BESS domain-containing protein</fullName>
    </submittedName>
</protein>
<evidence type="ECO:0000313" key="2">
    <source>
        <dbReference type="EMBL" id="VDN23763.1"/>
    </source>
</evidence>
<dbReference type="EMBL" id="UYRT01081020">
    <property type="protein sequence ID" value="VDN23763.1"/>
    <property type="molecule type" value="Genomic_DNA"/>
</dbReference>
<feature type="region of interest" description="Disordered" evidence="1">
    <location>
        <begin position="188"/>
        <end position="215"/>
    </location>
</feature>
<organism evidence="4">
    <name type="scientific">Gongylonema pulchrum</name>
    <dbReference type="NCBI Taxonomy" id="637853"/>
    <lineage>
        <taxon>Eukaryota</taxon>
        <taxon>Metazoa</taxon>
        <taxon>Ecdysozoa</taxon>
        <taxon>Nematoda</taxon>
        <taxon>Chromadorea</taxon>
        <taxon>Rhabditida</taxon>
        <taxon>Spirurina</taxon>
        <taxon>Spiruromorpha</taxon>
        <taxon>Spiruroidea</taxon>
        <taxon>Gongylonematidae</taxon>
        <taxon>Gongylonema</taxon>
    </lineage>
</organism>
<accession>A0A183DZR6</accession>
<reference evidence="2 3" key="2">
    <citation type="submission" date="2018-11" db="EMBL/GenBank/DDBJ databases">
        <authorList>
            <consortium name="Pathogen Informatics"/>
        </authorList>
    </citation>
    <scope>NUCLEOTIDE SEQUENCE [LARGE SCALE GENOMIC DNA]</scope>
</reference>
<dbReference type="Proteomes" id="UP000271098">
    <property type="component" value="Unassembled WGS sequence"/>
</dbReference>
<proteinExistence type="predicted"/>
<evidence type="ECO:0000313" key="3">
    <source>
        <dbReference type="Proteomes" id="UP000271098"/>
    </source>
</evidence>
<evidence type="ECO:0000313" key="4">
    <source>
        <dbReference type="WBParaSite" id="GPUH_0001422501-mRNA-1"/>
    </source>
</evidence>
<dbReference type="WBParaSite" id="GPUH_0001422501-mRNA-1">
    <property type="protein sequence ID" value="GPUH_0001422501-mRNA-1"/>
    <property type="gene ID" value="GPUH_0001422501"/>
</dbReference>
<name>A0A183DZR6_9BILA</name>
<evidence type="ECO:0000256" key="1">
    <source>
        <dbReference type="SAM" id="MobiDB-lite"/>
    </source>
</evidence>
<keyword evidence="3" id="KW-1185">Reference proteome</keyword>
<dbReference type="AlphaFoldDB" id="A0A183DZR6"/>
<reference evidence="4" key="1">
    <citation type="submission" date="2016-06" db="UniProtKB">
        <authorList>
            <consortium name="WormBaseParasite"/>
        </authorList>
    </citation>
    <scope>IDENTIFICATION</scope>
</reference>
<gene>
    <name evidence="2" type="ORF">GPUH_LOCUS14205</name>
</gene>